<comment type="catalytic activity">
    <reaction evidence="1">
        <text>(7,8-dihydropterin-6-yl)methyl diphosphate + 4-aminobenzoate = 7,8-dihydropteroate + diphosphate</text>
        <dbReference type="Rhea" id="RHEA:19949"/>
        <dbReference type="ChEBI" id="CHEBI:17836"/>
        <dbReference type="ChEBI" id="CHEBI:17839"/>
        <dbReference type="ChEBI" id="CHEBI:33019"/>
        <dbReference type="ChEBI" id="CHEBI:72950"/>
        <dbReference type="EC" id="2.5.1.15"/>
    </reaction>
</comment>
<reference evidence="11" key="2">
    <citation type="journal article" date="2014" name="ISME J.">
        <title>Microbial stratification in low pH oxic and suboxic macroscopic growths along an acid mine drainage.</title>
        <authorList>
            <person name="Mendez-Garcia C."/>
            <person name="Mesa V."/>
            <person name="Sprenger R.R."/>
            <person name="Richter M."/>
            <person name="Diez M.S."/>
            <person name="Solano J."/>
            <person name="Bargiela R."/>
            <person name="Golyshina O.V."/>
            <person name="Manteca A."/>
            <person name="Ramos J.L."/>
            <person name="Gallego J.R."/>
            <person name="Llorente I."/>
            <person name="Martins Dos Santos V.A."/>
            <person name="Jensen O.N."/>
            <person name="Pelaez A.I."/>
            <person name="Sanchez J."/>
            <person name="Ferrer M."/>
        </authorList>
    </citation>
    <scope>NUCLEOTIDE SEQUENCE</scope>
</reference>
<evidence type="ECO:0000256" key="4">
    <source>
        <dbReference type="ARBA" id="ARBA00012458"/>
    </source>
</evidence>
<dbReference type="Pfam" id="PF00809">
    <property type="entry name" value="Pterin_bind"/>
    <property type="match status" value="1"/>
</dbReference>
<dbReference type="GO" id="GO:0046656">
    <property type="term" value="P:folic acid biosynthetic process"/>
    <property type="evidence" value="ECO:0007669"/>
    <property type="project" value="UniProtKB-KW"/>
</dbReference>
<dbReference type="PANTHER" id="PTHR20941:SF1">
    <property type="entry name" value="FOLIC ACID SYNTHESIS PROTEIN FOL1"/>
    <property type="match status" value="1"/>
</dbReference>
<evidence type="ECO:0000256" key="9">
    <source>
        <dbReference type="SAM" id="MobiDB-lite"/>
    </source>
</evidence>
<dbReference type="CDD" id="cd00739">
    <property type="entry name" value="DHPS"/>
    <property type="match status" value="1"/>
</dbReference>
<dbReference type="InterPro" id="IPR000489">
    <property type="entry name" value="Pterin-binding_dom"/>
</dbReference>
<name>T0Z3G0_9ZZZZ</name>
<keyword evidence="5 11" id="KW-0808">Transferase</keyword>
<dbReference type="GO" id="GO:0004156">
    <property type="term" value="F:dihydropteroate synthase activity"/>
    <property type="evidence" value="ECO:0007669"/>
    <property type="project" value="UniProtKB-EC"/>
</dbReference>
<dbReference type="InterPro" id="IPR006390">
    <property type="entry name" value="DHP_synth_dom"/>
</dbReference>
<dbReference type="AlphaFoldDB" id="T0Z3G0"/>
<proteinExistence type="predicted"/>
<evidence type="ECO:0000256" key="8">
    <source>
        <dbReference type="ARBA" id="ARBA00022909"/>
    </source>
</evidence>
<evidence type="ECO:0000259" key="10">
    <source>
        <dbReference type="PROSITE" id="PS50972"/>
    </source>
</evidence>
<sequence>MGAGDAEMFDTTPHLDCAGRPLLLDRARIAGIVNVTPDSFSDGGRHADAESAIAYGLHLIKEGADLLDIGGESTRPGAESVSLADELQRVVPVIAGLAARSRVPLMVDTRKPEVMRAAVAAGAGLINDVCALREPGALDAAAELGVPVCLMHMQGEPRSMQQAPHYADVIEDVHRFLTERLLSCELAGIARGRVLVDPGFGFGKTLEHNLALLHSLQRFHGLGAGLLVGLSRKSMIGALTGQRAPTQRVIGSVAAALLAAQRGARILRVHDVAATREALAVWQAVETAAAPAGTPSPRSARPRRDDED</sequence>
<dbReference type="NCBIfam" id="TIGR01496">
    <property type="entry name" value="DHPS"/>
    <property type="match status" value="1"/>
</dbReference>
<dbReference type="Gene3D" id="3.20.20.20">
    <property type="entry name" value="Dihydropteroate synthase-like"/>
    <property type="match status" value="1"/>
</dbReference>
<comment type="caution">
    <text evidence="11">The sequence shown here is derived from an EMBL/GenBank/DDBJ whole genome shotgun (WGS) entry which is preliminary data.</text>
</comment>
<dbReference type="GO" id="GO:0046654">
    <property type="term" value="P:tetrahydrofolate biosynthetic process"/>
    <property type="evidence" value="ECO:0007669"/>
    <property type="project" value="TreeGrafter"/>
</dbReference>
<dbReference type="PANTHER" id="PTHR20941">
    <property type="entry name" value="FOLATE SYNTHESIS PROTEINS"/>
    <property type="match status" value="1"/>
</dbReference>
<evidence type="ECO:0000313" key="11">
    <source>
        <dbReference type="EMBL" id="EQD42506.1"/>
    </source>
</evidence>
<comment type="pathway">
    <text evidence="3">Cofactor biosynthesis; tetrahydrofolate biosynthesis; 7,8-dihydrofolate from 2-amino-4-hydroxy-6-hydroxymethyl-7,8-dihydropteridine diphosphate and 4-aminobenzoate: step 1/2.</text>
</comment>
<dbReference type="PROSITE" id="PS00792">
    <property type="entry name" value="DHPS_1"/>
    <property type="match status" value="1"/>
</dbReference>
<feature type="domain" description="Pterin-binding" evidence="10">
    <location>
        <begin position="27"/>
        <end position="280"/>
    </location>
</feature>
<dbReference type="EMBL" id="AUZX01011674">
    <property type="protein sequence ID" value="EQD42506.1"/>
    <property type="molecule type" value="Genomic_DNA"/>
</dbReference>
<evidence type="ECO:0000256" key="6">
    <source>
        <dbReference type="ARBA" id="ARBA00022723"/>
    </source>
</evidence>
<evidence type="ECO:0000256" key="5">
    <source>
        <dbReference type="ARBA" id="ARBA00022679"/>
    </source>
</evidence>
<feature type="region of interest" description="Disordered" evidence="9">
    <location>
        <begin position="289"/>
        <end position="308"/>
    </location>
</feature>
<feature type="compositionally biased region" description="Low complexity" evidence="9">
    <location>
        <begin position="289"/>
        <end position="299"/>
    </location>
</feature>
<keyword evidence="7" id="KW-0460">Magnesium</keyword>
<gene>
    <name evidence="11" type="ORF">B1A_15899</name>
</gene>
<evidence type="ECO:0000256" key="2">
    <source>
        <dbReference type="ARBA" id="ARBA00001946"/>
    </source>
</evidence>
<accession>T0Z3G0</accession>
<keyword evidence="8" id="KW-0289">Folate biosynthesis</keyword>
<dbReference type="GO" id="GO:0046872">
    <property type="term" value="F:metal ion binding"/>
    <property type="evidence" value="ECO:0007669"/>
    <property type="project" value="UniProtKB-KW"/>
</dbReference>
<organism evidence="11">
    <name type="scientific">mine drainage metagenome</name>
    <dbReference type="NCBI Taxonomy" id="410659"/>
    <lineage>
        <taxon>unclassified sequences</taxon>
        <taxon>metagenomes</taxon>
        <taxon>ecological metagenomes</taxon>
    </lineage>
</organism>
<dbReference type="EC" id="2.5.1.15" evidence="4"/>
<dbReference type="SUPFAM" id="SSF51717">
    <property type="entry name" value="Dihydropteroate synthetase-like"/>
    <property type="match status" value="1"/>
</dbReference>
<dbReference type="InterPro" id="IPR011005">
    <property type="entry name" value="Dihydropteroate_synth-like_sf"/>
</dbReference>
<reference evidence="11" key="1">
    <citation type="submission" date="2013-08" db="EMBL/GenBank/DDBJ databases">
        <authorList>
            <person name="Mendez C."/>
            <person name="Richter M."/>
            <person name="Ferrer M."/>
            <person name="Sanchez J."/>
        </authorList>
    </citation>
    <scope>NUCLEOTIDE SEQUENCE</scope>
</reference>
<dbReference type="PROSITE" id="PS50972">
    <property type="entry name" value="PTERIN_BINDING"/>
    <property type="match status" value="1"/>
</dbReference>
<evidence type="ECO:0000256" key="7">
    <source>
        <dbReference type="ARBA" id="ARBA00022842"/>
    </source>
</evidence>
<dbReference type="InterPro" id="IPR045031">
    <property type="entry name" value="DHP_synth-like"/>
</dbReference>
<evidence type="ECO:0000256" key="3">
    <source>
        <dbReference type="ARBA" id="ARBA00004763"/>
    </source>
</evidence>
<comment type="cofactor">
    <cofactor evidence="2">
        <name>Mg(2+)</name>
        <dbReference type="ChEBI" id="CHEBI:18420"/>
    </cofactor>
</comment>
<dbReference type="PROSITE" id="PS00793">
    <property type="entry name" value="DHPS_2"/>
    <property type="match status" value="1"/>
</dbReference>
<protein>
    <recommendedName>
        <fullName evidence="4">dihydropteroate synthase</fullName>
        <ecNumber evidence="4">2.5.1.15</ecNumber>
    </recommendedName>
</protein>
<dbReference type="GO" id="GO:0005829">
    <property type="term" value="C:cytosol"/>
    <property type="evidence" value="ECO:0007669"/>
    <property type="project" value="TreeGrafter"/>
</dbReference>
<keyword evidence="6" id="KW-0479">Metal-binding</keyword>
<evidence type="ECO:0000256" key="1">
    <source>
        <dbReference type="ARBA" id="ARBA00000012"/>
    </source>
</evidence>